<reference evidence="1" key="1">
    <citation type="submission" date="2023-04" db="EMBL/GenBank/DDBJ databases">
        <title>Draft Genome sequencing of Naganishia species isolated from polar environments using Oxford Nanopore Technology.</title>
        <authorList>
            <person name="Leo P."/>
            <person name="Venkateswaran K."/>
        </authorList>
    </citation>
    <scope>NUCLEOTIDE SEQUENCE</scope>
    <source>
        <strain evidence="1">MNA-CCFEE 5261</strain>
    </source>
</reference>
<organism evidence="1 2">
    <name type="scientific">Naganishia cerealis</name>
    <dbReference type="NCBI Taxonomy" id="610337"/>
    <lineage>
        <taxon>Eukaryota</taxon>
        <taxon>Fungi</taxon>
        <taxon>Dikarya</taxon>
        <taxon>Basidiomycota</taxon>
        <taxon>Agaricomycotina</taxon>
        <taxon>Tremellomycetes</taxon>
        <taxon>Filobasidiales</taxon>
        <taxon>Filobasidiaceae</taxon>
        <taxon>Naganishia</taxon>
    </lineage>
</organism>
<dbReference type="Proteomes" id="UP001241377">
    <property type="component" value="Unassembled WGS sequence"/>
</dbReference>
<proteinExistence type="predicted"/>
<gene>
    <name evidence="1" type="ORF">QFC19_005575</name>
</gene>
<accession>A0ACC2VM14</accession>
<sequence length="280" mass="31439">MLGFIQNLAGLRLSKPSSLLAIRNASYLGRLVPSEGAVKSYKRLGRGPASGKGKTSGRGQKGQKARGTIPRWFEGGQTPFYKRFPIIGFKRPHKRIFHELNLDRIQTFWNENRIPLEAGSTLTIKVMRDCGIITGSVKDGVKILANGADEYTVPLNIESSKASLGAIKAIEKTGSTYTSVYFTRLSLQAHIFPERFLLKKGYLPLPARPIHRRDIEFYSNEEKRGYLLKDRSILLDHMGQKSRTQKRARKSELTKQLEAASQKTHTDFSQTSVVDISKFA</sequence>
<comment type="caution">
    <text evidence="1">The sequence shown here is derived from an EMBL/GenBank/DDBJ whole genome shotgun (WGS) entry which is preliminary data.</text>
</comment>
<evidence type="ECO:0000313" key="1">
    <source>
        <dbReference type="EMBL" id="KAJ9100433.1"/>
    </source>
</evidence>
<keyword evidence="2" id="KW-1185">Reference proteome</keyword>
<evidence type="ECO:0000313" key="2">
    <source>
        <dbReference type="Proteomes" id="UP001241377"/>
    </source>
</evidence>
<dbReference type="EMBL" id="JASBWR010000063">
    <property type="protein sequence ID" value="KAJ9100433.1"/>
    <property type="molecule type" value="Genomic_DNA"/>
</dbReference>
<name>A0ACC2VM14_9TREE</name>
<protein>
    <submittedName>
        <fullName evidence="1">Uncharacterized protein</fullName>
    </submittedName>
</protein>